<evidence type="ECO:0000313" key="3">
    <source>
        <dbReference type="EMBL" id="HGB25757.1"/>
    </source>
</evidence>
<dbReference type="AlphaFoldDB" id="A0A7C3SPJ7"/>
<dbReference type="InterPro" id="IPR001509">
    <property type="entry name" value="Epimerase_deHydtase"/>
</dbReference>
<accession>A0A7C3SPJ7</accession>
<dbReference type="Pfam" id="PF01370">
    <property type="entry name" value="Epimerase"/>
    <property type="match status" value="1"/>
</dbReference>
<dbReference type="SUPFAM" id="SSF51735">
    <property type="entry name" value="NAD(P)-binding Rossmann-fold domains"/>
    <property type="match status" value="1"/>
</dbReference>
<comment type="similarity">
    <text evidence="1">Belongs to the NAD(P)-dependent epimerase/dehydratase family.</text>
</comment>
<evidence type="ECO:0000256" key="1">
    <source>
        <dbReference type="ARBA" id="ARBA00007637"/>
    </source>
</evidence>
<name>A0A7C3SPJ7_THEPE</name>
<feature type="domain" description="NAD-dependent epimerase/dehydratase" evidence="2">
    <location>
        <begin position="3"/>
        <end position="232"/>
    </location>
</feature>
<comment type="caution">
    <text evidence="3">The sequence shown here is derived from an EMBL/GenBank/DDBJ whole genome shotgun (WGS) entry which is preliminary data.</text>
</comment>
<organism evidence="3">
    <name type="scientific">Thermofilum pendens</name>
    <dbReference type="NCBI Taxonomy" id="2269"/>
    <lineage>
        <taxon>Archaea</taxon>
        <taxon>Thermoproteota</taxon>
        <taxon>Thermoprotei</taxon>
        <taxon>Thermofilales</taxon>
        <taxon>Thermofilaceae</taxon>
        <taxon>Thermofilum</taxon>
    </lineage>
</organism>
<evidence type="ECO:0000259" key="2">
    <source>
        <dbReference type="Pfam" id="PF01370"/>
    </source>
</evidence>
<gene>
    <name evidence="3" type="ORF">ENV88_07030</name>
</gene>
<dbReference type="EMBL" id="DTIB01000120">
    <property type="protein sequence ID" value="HGB25757.1"/>
    <property type="molecule type" value="Genomic_DNA"/>
</dbReference>
<proteinExistence type="inferred from homology"/>
<dbReference type="PRINTS" id="PR01713">
    <property type="entry name" value="NUCEPIMERASE"/>
</dbReference>
<dbReference type="PANTHER" id="PTHR43000">
    <property type="entry name" value="DTDP-D-GLUCOSE 4,6-DEHYDRATASE-RELATED"/>
    <property type="match status" value="1"/>
</dbReference>
<reference evidence="3" key="1">
    <citation type="journal article" date="2020" name="mSystems">
        <title>Genome- and Community-Level Interaction Insights into Carbon Utilization and Element Cycling Functions of Hydrothermarchaeota in Hydrothermal Sediment.</title>
        <authorList>
            <person name="Zhou Z."/>
            <person name="Liu Y."/>
            <person name="Xu W."/>
            <person name="Pan J."/>
            <person name="Luo Z.H."/>
            <person name="Li M."/>
        </authorList>
    </citation>
    <scope>NUCLEOTIDE SEQUENCE [LARGE SCALE GENOMIC DNA]</scope>
    <source>
        <strain evidence="3">SpSt-8</strain>
    </source>
</reference>
<protein>
    <submittedName>
        <fullName evidence="3">NAD-dependent epimerase/dehydratase family protein</fullName>
    </submittedName>
</protein>
<dbReference type="Gene3D" id="3.40.50.720">
    <property type="entry name" value="NAD(P)-binding Rossmann-like Domain"/>
    <property type="match status" value="1"/>
</dbReference>
<sequence length="307" mass="33181">MRVLVTGGAGFIGGHVALSLAERGYEVVVLDNLERSSPLLLTRLREAGLPVLVGDVRSFHDYGGYDVVVHAAAYIDVAESVEKPVEYLENNAVATARVAKACAESGALMVYMSSAAVYGEPESLPLREDHPTRPISPYGLSKLVGEQVLHVFAKTYGLRYVALRLFNVYGPGQSTAYAGVVSRFVERAARGLPPVIYGDGLQTRDFVHVRDVARAVHLSVEQGVSNEVFNIATGRPTTILELARLVCRLAGVEAEPIFERPRPGDIKHSYADISKATSLLGYRPAVSLEEGLKELLDLHRSARGVTG</sequence>
<dbReference type="InterPro" id="IPR036291">
    <property type="entry name" value="NAD(P)-bd_dom_sf"/>
</dbReference>